<organism evidence="3 4">
    <name type="scientific">Lacticaseibacillus baoqingensis</name>
    <dbReference type="NCBI Taxonomy" id="2486013"/>
    <lineage>
        <taxon>Bacteria</taxon>
        <taxon>Bacillati</taxon>
        <taxon>Bacillota</taxon>
        <taxon>Bacilli</taxon>
        <taxon>Lactobacillales</taxon>
        <taxon>Lactobacillaceae</taxon>
        <taxon>Lacticaseibacillus</taxon>
    </lineage>
</organism>
<proteinExistence type="predicted"/>
<dbReference type="EMBL" id="JBHTON010000053">
    <property type="protein sequence ID" value="MFD1486150.1"/>
    <property type="molecule type" value="Genomic_DNA"/>
</dbReference>
<evidence type="ECO:0000313" key="4">
    <source>
        <dbReference type="Proteomes" id="UP001597252"/>
    </source>
</evidence>
<protein>
    <submittedName>
        <fullName evidence="3">PH domain-containing protein</fullName>
    </submittedName>
</protein>
<dbReference type="InterPro" id="IPR005182">
    <property type="entry name" value="YdbS-like_PH"/>
</dbReference>
<feature type="domain" description="YdbS-like PH" evidence="2">
    <location>
        <begin position="67"/>
        <end position="143"/>
    </location>
</feature>
<evidence type="ECO:0000259" key="2">
    <source>
        <dbReference type="Pfam" id="PF03703"/>
    </source>
</evidence>
<keyword evidence="4" id="KW-1185">Reference proteome</keyword>
<reference evidence="4" key="1">
    <citation type="journal article" date="2019" name="Int. J. Syst. Evol. Microbiol.">
        <title>The Global Catalogue of Microorganisms (GCM) 10K type strain sequencing project: providing services to taxonomists for standard genome sequencing and annotation.</title>
        <authorList>
            <consortium name="The Broad Institute Genomics Platform"/>
            <consortium name="The Broad Institute Genome Sequencing Center for Infectious Disease"/>
            <person name="Wu L."/>
            <person name="Ma J."/>
        </authorList>
    </citation>
    <scope>NUCLEOTIDE SEQUENCE [LARGE SCALE GENOMIC DNA]</scope>
    <source>
        <strain evidence="4">CCM 8903</strain>
    </source>
</reference>
<dbReference type="Pfam" id="PF03703">
    <property type="entry name" value="bPH_2"/>
    <property type="match status" value="1"/>
</dbReference>
<accession>A0ABW4ECG2</accession>
<evidence type="ECO:0000313" key="3">
    <source>
        <dbReference type="EMBL" id="MFD1486150.1"/>
    </source>
</evidence>
<keyword evidence="1" id="KW-1133">Transmembrane helix</keyword>
<evidence type="ECO:0000256" key="1">
    <source>
        <dbReference type="SAM" id="Phobius"/>
    </source>
</evidence>
<keyword evidence="1" id="KW-0812">Transmembrane</keyword>
<sequence length="154" mass="17365">MQAQLPHQIKTVWRARAAIDGIIWLAITAALLICHHLWQWPWWLAMIPLVAGILHVGSHLLLIPYRYRFWRYAITADAVYLRSGYLFRTEEAIPIARIQNVTLAAGPLLQWQSLQAVQVHTASTTHSIAGVTGAVADQLREQIMQLAKEARADA</sequence>
<keyword evidence="1" id="KW-0472">Membrane</keyword>
<dbReference type="Proteomes" id="UP001597252">
    <property type="component" value="Unassembled WGS sequence"/>
</dbReference>
<comment type="caution">
    <text evidence="3">The sequence shown here is derived from an EMBL/GenBank/DDBJ whole genome shotgun (WGS) entry which is preliminary data.</text>
</comment>
<name>A0ABW4ECG2_9LACO</name>
<dbReference type="RefSeq" id="WP_125749827.1">
    <property type="nucleotide sequence ID" value="NZ_JBHTON010000053.1"/>
</dbReference>
<feature type="transmembrane region" description="Helical" evidence="1">
    <location>
        <begin position="44"/>
        <end position="63"/>
    </location>
</feature>
<dbReference type="PANTHER" id="PTHR34473">
    <property type="entry name" value="UPF0699 TRANSMEMBRANE PROTEIN YDBS"/>
    <property type="match status" value="1"/>
</dbReference>
<feature type="transmembrane region" description="Helical" evidence="1">
    <location>
        <begin position="21"/>
        <end position="38"/>
    </location>
</feature>
<dbReference type="PANTHER" id="PTHR34473:SF2">
    <property type="entry name" value="UPF0699 TRANSMEMBRANE PROTEIN YDBT"/>
    <property type="match status" value="1"/>
</dbReference>
<gene>
    <name evidence="3" type="ORF">ACFQ5J_13030</name>
</gene>